<evidence type="ECO:0000313" key="2">
    <source>
        <dbReference type="Proteomes" id="UP000736335"/>
    </source>
</evidence>
<organism evidence="1 2">
    <name type="scientific">Thelephora terrestris</name>
    <dbReference type="NCBI Taxonomy" id="56493"/>
    <lineage>
        <taxon>Eukaryota</taxon>
        <taxon>Fungi</taxon>
        <taxon>Dikarya</taxon>
        <taxon>Basidiomycota</taxon>
        <taxon>Agaricomycotina</taxon>
        <taxon>Agaricomycetes</taxon>
        <taxon>Thelephorales</taxon>
        <taxon>Thelephoraceae</taxon>
        <taxon>Thelephora</taxon>
    </lineage>
</organism>
<evidence type="ECO:0000313" key="1">
    <source>
        <dbReference type="EMBL" id="KAF9787291.1"/>
    </source>
</evidence>
<protein>
    <submittedName>
        <fullName evidence="1">Uncharacterized protein</fullName>
    </submittedName>
</protein>
<reference evidence="1" key="2">
    <citation type="submission" date="2020-11" db="EMBL/GenBank/DDBJ databases">
        <authorList>
            <consortium name="DOE Joint Genome Institute"/>
            <person name="Kuo A."/>
            <person name="Miyauchi S."/>
            <person name="Kiss E."/>
            <person name="Drula E."/>
            <person name="Kohler A."/>
            <person name="Sanchez-Garcia M."/>
            <person name="Andreopoulos B."/>
            <person name="Barry K.W."/>
            <person name="Bonito G."/>
            <person name="Buee M."/>
            <person name="Carver A."/>
            <person name="Chen C."/>
            <person name="Cichocki N."/>
            <person name="Clum A."/>
            <person name="Culley D."/>
            <person name="Crous P.W."/>
            <person name="Fauchery L."/>
            <person name="Girlanda M."/>
            <person name="Hayes R."/>
            <person name="Keri Z."/>
            <person name="Labutti K."/>
            <person name="Lipzen A."/>
            <person name="Lombard V."/>
            <person name="Magnuson J."/>
            <person name="Maillard F."/>
            <person name="Morin E."/>
            <person name="Murat C."/>
            <person name="Nolan M."/>
            <person name="Ohm R."/>
            <person name="Pangilinan J."/>
            <person name="Pereira M."/>
            <person name="Perotto S."/>
            <person name="Peter M."/>
            <person name="Riley R."/>
            <person name="Sitrit Y."/>
            <person name="Stielow B."/>
            <person name="Szollosi G."/>
            <person name="Zifcakova L."/>
            <person name="Stursova M."/>
            <person name="Spatafora J.W."/>
            <person name="Tedersoo L."/>
            <person name="Vaario L.-M."/>
            <person name="Yamada A."/>
            <person name="Yan M."/>
            <person name="Wang P."/>
            <person name="Xu J."/>
            <person name="Bruns T."/>
            <person name="Baldrian P."/>
            <person name="Vilgalys R."/>
            <person name="Henrissat B."/>
            <person name="Grigoriev I.V."/>
            <person name="Hibbett D."/>
            <person name="Nagy L.G."/>
            <person name="Martin F.M."/>
        </authorList>
    </citation>
    <scope>NUCLEOTIDE SEQUENCE</scope>
    <source>
        <strain evidence="1">UH-Tt-Lm1</strain>
    </source>
</reference>
<dbReference type="Proteomes" id="UP000736335">
    <property type="component" value="Unassembled WGS sequence"/>
</dbReference>
<sequence>MGHLEPNTRISTTWCWWYSSWHPEVYLCHPGQGRVRATIVMSSPGLVALLSLGSLIHDPSPVTHLRRLHLDRAVTCPRSLKDGPFLMRRGDSRPALTRVCVKYEGVARAGQNRLRNLYFVPGFTSASRKLAHFHSLTPSCLLFPLESTMPTSCVISLVNTSPTDTHV</sequence>
<proteinExistence type="predicted"/>
<accession>A0A9P6L8Z3</accession>
<dbReference type="AlphaFoldDB" id="A0A9P6L8Z3"/>
<gene>
    <name evidence="1" type="ORF">BJ322DRAFT_714384</name>
</gene>
<comment type="caution">
    <text evidence="1">The sequence shown here is derived from an EMBL/GenBank/DDBJ whole genome shotgun (WGS) entry which is preliminary data.</text>
</comment>
<reference evidence="1" key="1">
    <citation type="journal article" date="2020" name="Nat. Commun.">
        <title>Large-scale genome sequencing of mycorrhizal fungi provides insights into the early evolution of symbiotic traits.</title>
        <authorList>
            <person name="Miyauchi S."/>
            <person name="Kiss E."/>
            <person name="Kuo A."/>
            <person name="Drula E."/>
            <person name="Kohler A."/>
            <person name="Sanchez-Garcia M."/>
            <person name="Morin E."/>
            <person name="Andreopoulos B."/>
            <person name="Barry K.W."/>
            <person name="Bonito G."/>
            <person name="Buee M."/>
            <person name="Carver A."/>
            <person name="Chen C."/>
            <person name="Cichocki N."/>
            <person name="Clum A."/>
            <person name="Culley D."/>
            <person name="Crous P.W."/>
            <person name="Fauchery L."/>
            <person name="Girlanda M."/>
            <person name="Hayes R.D."/>
            <person name="Keri Z."/>
            <person name="LaButti K."/>
            <person name="Lipzen A."/>
            <person name="Lombard V."/>
            <person name="Magnuson J."/>
            <person name="Maillard F."/>
            <person name="Murat C."/>
            <person name="Nolan M."/>
            <person name="Ohm R.A."/>
            <person name="Pangilinan J."/>
            <person name="Pereira M.F."/>
            <person name="Perotto S."/>
            <person name="Peter M."/>
            <person name="Pfister S."/>
            <person name="Riley R."/>
            <person name="Sitrit Y."/>
            <person name="Stielow J.B."/>
            <person name="Szollosi G."/>
            <person name="Zifcakova L."/>
            <person name="Stursova M."/>
            <person name="Spatafora J.W."/>
            <person name="Tedersoo L."/>
            <person name="Vaario L.M."/>
            <person name="Yamada A."/>
            <person name="Yan M."/>
            <person name="Wang P."/>
            <person name="Xu J."/>
            <person name="Bruns T."/>
            <person name="Baldrian P."/>
            <person name="Vilgalys R."/>
            <person name="Dunand C."/>
            <person name="Henrissat B."/>
            <person name="Grigoriev I.V."/>
            <person name="Hibbett D."/>
            <person name="Nagy L.G."/>
            <person name="Martin F.M."/>
        </authorList>
    </citation>
    <scope>NUCLEOTIDE SEQUENCE</scope>
    <source>
        <strain evidence="1">UH-Tt-Lm1</strain>
    </source>
</reference>
<name>A0A9P6L8Z3_9AGAM</name>
<dbReference type="EMBL" id="WIUZ02000005">
    <property type="protein sequence ID" value="KAF9787291.1"/>
    <property type="molecule type" value="Genomic_DNA"/>
</dbReference>
<keyword evidence="2" id="KW-1185">Reference proteome</keyword>